<sequence length="209" mass="22704">MLSSHPPLMPLINLILVPLPPRQLLLADGPHLPSVPHYTPQRQGPPHLQRASSSCSPEAGAGRARRRRLRRTMGVPARMRQRRGHPSRDRGPRHRVGALGGEDHRAPRERTERRSVSVGGGGGGGGGSGVAVCASAPPRPDASTLSSVRRRRRRGRWGGKMTEQTAKWGNDGVVVSVDRPTLEDVNEGKDDFGVDNVGEVWQMEGEVEE</sequence>
<dbReference type="AlphaFoldDB" id="A0A843TRD3"/>
<feature type="compositionally biased region" description="Basic residues" evidence="1">
    <location>
        <begin position="79"/>
        <end position="96"/>
    </location>
</feature>
<feature type="compositionally biased region" description="Basic residues" evidence="1">
    <location>
        <begin position="148"/>
        <end position="157"/>
    </location>
</feature>
<evidence type="ECO:0000313" key="2">
    <source>
        <dbReference type="EMBL" id="MQL73625.1"/>
    </source>
</evidence>
<feature type="compositionally biased region" description="Gly residues" evidence="1">
    <location>
        <begin position="118"/>
        <end position="129"/>
    </location>
</feature>
<reference evidence="2" key="1">
    <citation type="submission" date="2017-07" db="EMBL/GenBank/DDBJ databases">
        <title>Taro Niue Genome Assembly and Annotation.</title>
        <authorList>
            <person name="Atibalentja N."/>
            <person name="Keating K."/>
            <person name="Fields C.J."/>
        </authorList>
    </citation>
    <scope>NUCLEOTIDE SEQUENCE</scope>
    <source>
        <strain evidence="2">Niue_2</strain>
        <tissue evidence="2">Leaf</tissue>
    </source>
</reference>
<keyword evidence="3" id="KW-1185">Reference proteome</keyword>
<feature type="region of interest" description="Disordered" evidence="1">
    <location>
        <begin position="35"/>
        <end position="172"/>
    </location>
</feature>
<protein>
    <submittedName>
        <fullName evidence="2">Uncharacterized protein</fullName>
    </submittedName>
</protein>
<organism evidence="2 3">
    <name type="scientific">Colocasia esculenta</name>
    <name type="common">Wild taro</name>
    <name type="synonym">Arum esculentum</name>
    <dbReference type="NCBI Taxonomy" id="4460"/>
    <lineage>
        <taxon>Eukaryota</taxon>
        <taxon>Viridiplantae</taxon>
        <taxon>Streptophyta</taxon>
        <taxon>Embryophyta</taxon>
        <taxon>Tracheophyta</taxon>
        <taxon>Spermatophyta</taxon>
        <taxon>Magnoliopsida</taxon>
        <taxon>Liliopsida</taxon>
        <taxon>Araceae</taxon>
        <taxon>Aroideae</taxon>
        <taxon>Colocasieae</taxon>
        <taxon>Colocasia</taxon>
    </lineage>
</organism>
<name>A0A843TRD3_COLES</name>
<accession>A0A843TRD3</accession>
<dbReference type="EMBL" id="NMUH01000175">
    <property type="protein sequence ID" value="MQL73625.1"/>
    <property type="molecule type" value="Genomic_DNA"/>
</dbReference>
<gene>
    <name evidence="2" type="ORF">Taro_005978</name>
</gene>
<evidence type="ECO:0000313" key="3">
    <source>
        <dbReference type="Proteomes" id="UP000652761"/>
    </source>
</evidence>
<comment type="caution">
    <text evidence="2">The sequence shown here is derived from an EMBL/GenBank/DDBJ whole genome shotgun (WGS) entry which is preliminary data.</text>
</comment>
<proteinExistence type="predicted"/>
<dbReference type="Proteomes" id="UP000652761">
    <property type="component" value="Unassembled WGS sequence"/>
</dbReference>
<evidence type="ECO:0000256" key="1">
    <source>
        <dbReference type="SAM" id="MobiDB-lite"/>
    </source>
</evidence>
<feature type="compositionally biased region" description="Basic and acidic residues" evidence="1">
    <location>
        <begin position="101"/>
        <end position="115"/>
    </location>
</feature>